<keyword evidence="3 8" id="KW-0812">Transmembrane</keyword>
<feature type="transmembrane region" description="Helical" evidence="8">
    <location>
        <begin position="257"/>
        <end position="288"/>
    </location>
</feature>
<dbReference type="FunCoup" id="A0A448YIV7">
    <property type="interactions" value="752"/>
</dbReference>
<feature type="signal peptide" evidence="9">
    <location>
        <begin position="1"/>
        <end position="23"/>
    </location>
</feature>
<keyword evidence="5 8" id="KW-1133">Transmembrane helix</keyword>
<comment type="similarity">
    <text evidence="2">Belongs to the LU7TM family.</text>
</comment>
<gene>
    <name evidence="12" type="ORF">BRENAR_LOCUS1620</name>
</gene>
<evidence type="ECO:0000313" key="12">
    <source>
        <dbReference type="EMBL" id="VEU20885.1"/>
    </source>
</evidence>
<dbReference type="Pfam" id="PF06814">
    <property type="entry name" value="GOST_TM"/>
    <property type="match status" value="1"/>
</dbReference>
<feature type="compositionally biased region" description="Polar residues" evidence="7">
    <location>
        <begin position="515"/>
        <end position="532"/>
    </location>
</feature>
<evidence type="ECO:0000259" key="10">
    <source>
        <dbReference type="Pfam" id="PF06814"/>
    </source>
</evidence>
<evidence type="ECO:0000256" key="1">
    <source>
        <dbReference type="ARBA" id="ARBA00004141"/>
    </source>
</evidence>
<dbReference type="GO" id="GO:0005829">
    <property type="term" value="C:cytosol"/>
    <property type="evidence" value="ECO:0007669"/>
    <property type="project" value="GOC"/>
</dbReference>
<feature type="transmembrane region" description="Helical" evidence="8">
    <location>
        <begin position="189"/>
        <end position="211"/>
    </location>
</feature>
<feature type="compositionally biased region" description="Basic and acidic residues" evidence="7">
    <location>
        <begin position="591"/>
        <end position="602"/>
    </location>
</feature>
<evidence type="ECO:0000259" key="11">
    <source>
        <dbReference type="Pfam" id="PF21902"/>
    </source>
</evidence>
<dbReference type="OrthoDB" id="19932at2759"/>
<dbReference type="InParanoid" id="A0A448YIV7"/>
<reference evidence="12 13" key="1">
    <citation type="submission" date="2018-12" db="EMBL/GenBank/DDBJ databases">
        <authorList>
            <person name="Tiukova I."/>
            <person name="Dainat J."/>
        </authorList>
    </citation>
    <scope>NUCLEOTIDE SEQUENCE [LARGE SCALE GENOMIC DNA]</scope>
</reference>
<feature type="transmembrane region" description="Helical" evidence="8">
    <location>
        <begin position="346"/>
        <end position="371"/>
    </location>
</feature>
<evidence type="ECO:0000313" key="13">
    <source>
        <dbReference type="Proteomes" id="UP000290900"/>
    </source>
</evidence>
<dbReference type="GO" id="GO:0016020">
    <property type="term" value="C:membrane"/>
    <property type="evidence" value="ECO:0007669"/>
    <property type="project" value="UniProtKB-SubCell"/>
</dbReference>
<feature type="transmembrane region" description="Helical" evidence="8">
    <location>
        <begin position="435"/>
        <end position="453"/>
    </location>
</feature>
<dbReference type="Proteomes" id="UP000290900">
    <property type="component" value="Unassembled WGS sequence"/>
</dbReference>
<dbReference type="InterPro" id="IPR053938">
    <property type="entry name" value="PTM1-like_N"/>
</dbReference>
<dbReference type="PANTHER" id="PTHR21229">
    <property type="entry name" value="LUNG SEVEN TRANSMEMBRANE RECEPTOR"/>
    <property type="match status" value="1"/>
</dbReference>
<proteinExistence type="inferred from homology"/>
<evidence type="ECO:0000256" key="4">
    <source>
        <dbReference type="ARBA" id="ARBA00022729"/>
    </source>
</evidence>
<evidence type="ECO:0000256" key="5">
    <source>
        <dbReference type="ARBA" id="ARBA00022989"/>
    </source>
</evidence>
<accession>A0A448YIV7</accession>
<keyword evidence="13" id="KW-1185">Reference proteome</keyword>
<feature type="domain" description="PTM1-like N-terminal" evidence="11">
    <location>
        <begin position="34"/>
        <end position="176"/>
    </location>
</feature>
<feature type="transmembrane region" description="Helical" evidence="8">
    <location>
        <begin position="223"/>
        <end position="242"/>
    </location>
</feature>
<evidence type="ECO:0000256" key="7">
    <source>
        <dbReference type="SAM" id="MobiDB-lite"/>
    </source>
</evidence>
<dbReference type="PANTHER" id="PTHR21229:SF1">
    <property type="entry name" value="GH17801P"/>
    <property type="match status" value="1"/>
</dbReference>
<feature type="region of interest" description="Disordered" evidence="7">
    <location>
        <begin position="508"/>
        <end position="602"/>
    </location>
</feature>
<dbReference type="InterPro" id="IPR053937">
    <property type="entry name" value="GOST_TM"/>
</dbReference>
<feature type="transmembrane region" description="Helical" evidence="8">
    <location>
        <begin position="392"/>
        <end position="415"/>
    </location>
</feature>
<evidence type="ECO:0000256" key="9">
    <source>
        <dbReference type="SAM" id="SignalP"/>
    </source>
</evidence>
<evidence type="ECO:0000256" key="6">
    <source>
        <dbReference type="ARBA" id="ARBA00023136"/>
    </source>
</evidence>
<dbReference type="InterPro" id="IPR009637">
    <property type="entry name" value="GPR107/GPR108-like"/>
</dbReference>
<sequence length="602" mass="67404">MLPQSFSLWSVFAVLLLACVGRAQKTVISSDAAEHCTGIYSKRDWGGPGESFIKVDLQQFKDKNPATGEAFISLIIFEYQDLDGLGVYDESLGRRRYICTDSMVSSGLCSSDQVNQFIVDENFTSYAQIKTTVLTSLGTNDFSYTVSNTGYYCVAAYSPDFTSNENTFKVLLNFHNAFGSLPASQIPLLPLYGLLAVIYAVCLGVYLFQVFKHRSELLLLQKYLAGFFVFLAAENILTWSLYDLENNSKSYPMPGGIRFYIVVISFLNAFKVSFSLFLLLIISLGYGVVFPKLPRKQMNLCKILSVVHFLFLGAFTCLNYYSSESQPGQSATDTSYSVDTYQSNSWLILSIAFPLAILFVVFYFMILNSMQKTVKMLKEQKQIVKLNMYKKLFRLIFVSLLLMIFAFVISTIILFNDNVAQSIEKLWKFDDVLTNFWPACLYFLIFVGIVIIWRPTDSSYLLAVSSQIPSSEAAAGDQETPNADVFNNSEQFGNEFEFDDLRSLESDAADANPFQDPSSDTVGYHTSTSKSEVTPEGNPFEDPRSVDYDLELEQQKMKESNSDGKFQLDDEEDDGLAGVGGPEEQVVSPESAEHAGPKDKSD</sequence>
<feature type="domain" description="GOST seven transmembrane" evidence="10">
    <location>
        <begin position="187"/>
        <end position="459"/>
    </location>
</feature>
<dbReference type="Pfam" id="PF21902">
    <property type="entry name" value="PTM1-like_N"/>
    <property type="match status" value="1"/>
</dbReference>
<evidence type="ECO:0000256" key="8">
    <source>
        <dbReference type="SAM" id="Phobius"/>
    </source>
</evidence>
<dbReference type="EMBL" id="CAACVR010000008">
    <property type="protein sequence ID" value="VEU20885.1"/>
    <property type="molecule type" value="Genomic_DNA"/>
</dbReference>
<dbReference type="GO" id="GO:0042147">
    <property type="term" value="P:retrograde transport, endosome to Golgi"/>
    <property type="evidence" value="ECO:0007669"/>
    <property type="project" value="TreeGrafter"/>
</dbReference>
<name>A0A448YIV7_BRENA</name>
<evidence type="ECO:0000256" key="3">
    <source>
        <dbReference type="ARBA" id="ARBA00022692"/>
    </source>
</evidence>
<keyword evidence="4 9" id="KW-0732">Signal</keyword>
<dbReference type="GO" id="GO:0005794">
    <property type="term" value="C:Golgi apparatus"/>
    <property type="evidence" value="ECO:0007669"/>
    <property type="project" value="TreeGrafter"/>
</dbReference>
<comment type="subcellular location">
    <subcellularLocation>
        <location evidence="1">Membrane</location>
        <topology evidence="1">Multi-pass membrane protein</topology>
    </subcellularLocation>
</comment>
<feature type="transmembrane region" description="Helical" evidence="8">
    <location>
        <begin position="300"/>
        <end position="321"/>
    </location>
</feature>
<dbReference type="STRING" id="13370.A0A448YIV7"/>
<evidence type="ECO:0000256" key="2">
    <source>
        <dbReference type="ARBA" id="ARBA00007883"/>
    </source>
</evidence>
<dbReference type="AlphaFoldDB" id="A0A448YIV7"/>
<protein>
    <submittedName>
        <fullName evidence="12">DEKNAAC101819</fullName>
    </submittedName>
</protein>
<organism evidence="12 13">
    <name type="scientific">Brettanomyces naardenensis</name>
    <name type="common">Yeast</name>
    <dbReference type="NCBI Taxonomy" id="13370"/>
    <lineage>
        <taxon>Eukaryota</taxon>
        <taxon>Fungi</taxon>
        <taxon>Dikarya</taxon>
        <taxon>Ascomycota</taxon>
        <taxon>Saccharomycotina</taxon>
        <taxon>Pichiomycetes</taxon>
        <taxon>Pichiales</taxon>
        <taxon>Pichiaceae</taxon>
        <taxon>Brettanomyces</taxon>
    </lineage>
</organism>
<feature type="compositionally biased region" description="Basic and acidic residues" evidence="7">
    <location>
        <begin position="541"/>
        <end position="568"/>
    </location>
</feature>
<keyword evidence="6 8" id="KW-0472">Membrane</keyword>
<feature type="chain" id="PRO_5019101025" evidence="9">
    <location>
        <begin position="24"/>
        <end position="602"/>
    </location>
</feature>